<dbReference type="Proteomes" id="UP000632222">
    <property type="component" value="Unassembled WGS sequence"/>
</dbReference>
<gene>
    <name evidence="1" type="ORF">GCM10008938_04740</name>
</gene>
<proteinExistence type="predicted"/>
<name>A0ABQ2CUB0_9DEIO</name>
<keyword evidence="2" id="KW-1185">Reference proteome</keyword>
<sequence>MYIGGMTNPHYAKLSDVPVGLATKAQLQALGLSKLGLKVVATVESFGKTINLYLISEAQSTANSSV</sequence>
<organism evidence="1 2">
    <name type="scientific">Deinococcus roseus</name>
    <dbReference type="NCBI Taxonomy" id="392414"/>
    <lineage>
        <taxon>Bacteria</taxon>
        <taxon>Thermotogati</taxon>
        <taxon>Deinococcota</taxon>
        <taxon>Deinococci</taxon>
        <taxon>Deinococcales</taxon>
        <taxon>Deinococcaceae</taxon>
        <taxon>Deinococcus</taxon>
    </lineage>
</organism>
<accession>A0ABQ2CUB0</accession>
<protein>
    <submittedName>
        <fullName evidence="1">Uncharacterized protein</fullName>
    </submittedName>
</protein>
<dbReference type="EMBL" id="BMOD01000001">
    <property type="protein sequence ID" value="GGJ21609.1"/>
    <property type="molecule type" value="Genomic_DNA"/>
</dbReference>
<reference evidence="2" key="1">
    <citation type="journal article" date="2019" name="Int. J. Syst. Evol. Microbiol.">
        <title>The Global Catalogue of Microorganisms (GCM) 10K type strain sequencing project: providing services to taxonomists for standard genome sequencing and annotation.</title>
        <authorList>
            <consortium name="The Broad Institute Genomics Platform"/>
            <consortium name="The Broad Institute Genome Sequencing Center for Infectious Disease"/>
            <person name="Wu L."/>
            <person name="Ma J."/>
        </authorList>
    </citation>
    <scope>NUCLEOTIDE SEQUENCE [LARGE SCALE GENOMIC DNA]</scope>
    <source>
        <strain evidence="2">JCM 14370</strain>
    </source>
</reference>
<evidence type="ECO:0000313" key="1">
    <source>
        <dbReference type="EMBL" id="GGJ21609.1"/>
    </source>
</evidence>
<evidence type="ECO:0000313" key="2">
    <source>
        <dbReference type="Proteomes" id="UP000632222"/>
    </source>
</evidence>
<comment type="caution">
    <text evidence="1">The sequence shown here is derived from an EMBL/GenBank/DDBJ whole genome shotgun (WGS) entry which is preliminary data.</text>
</comment>